<dbReference type="EMBL" id="CM037156">
    <property type="protein sequence ID" value="KAH7838514.1"/>
    <property type="molecule type" value="Genomic_DNA"/>
</dbReference>
<organism evidence="1 2">
    <name type="scientific">Vaccinium darrowii</name>
    <dbReference type="NCBI Taxonomy" id="229202"/>
    <lineage>
        <taxon>Eukaryota</taxon>
        <taxon>Viridiplantae</taxon>
        <taxon>Streptophyta</taxon>
        <taxon>Embryophyta</taxon>
        <taxon>Tracheophyta</taxon>
        <taxon>Spermatophyta</taxon>
        <taxon>Magnoliopsida</taxon>
        <taxon>eudicotyledons</taxon>
        <taxon>Gunneridae</taxon>
        <taxon>Pentapetalae</taxon>
        <taxon>asterids</taxon>
        <taxon>Ericales</taxon>
        <taxon>Ericaceae</taxon>
        <taxon>Vaccinioideae</taxon>
        <taxon>Vaccinieae</taxon>
        <taxon>Vaccinium</taxon>
    </lineage>
</organism>
<evidence type="ECO:0000313" key="1">
    <source>
        <dbReference type="EMBL" id="KAH7838514.1"/>
    </source>
</evidence>
<comment type="caution">
    <text evidence="1">The sequence shown here is derived from an EMBL/GenBank/DDBJ whole genome shotgun (WGS) entry which is preliminary data.</text>
</comment>
<reference evidence="1 2" key="1">
    <citation type="journal article" date="2021" name="Hortic Res">
        <title>High-quality reference genome and annotation aids understanding of berry development for evergreen blueberry (Vaccinium darrowii).</title>
        <authorList>
            <person name="Yu J."/>
            <person name="Hulse-Kemp A.M."/>
            <person name="Babiker E."/>
            <person name="Staton M."/>
        </authorList>
    </citation>
    <scope>NUCLEOTIDE SEQUENCE [LARGE SCALE GENOMIC DNA]</scope>
    <source>
        <strain evidence="2">cv. NJ 8807/NJ 8810</strain>
        <tissue evidence="1">Young leaf</tissue>
    </source>
</reference>
<dbReference type="Proteomes" id="UP000828048">
    <property type="component" value="Chromosome 6"/>
</dbReference>
<proteinExistence type="predicted"/>
<evidence type="ECO:0000313" key="2">
    <source>
        <dbReference type="Proteomes" id="UP000828048"/>
    </source>
</evidence>
<name>A0ACB7XDR3_9ERIC</name>
<sequence>MGGTVYLKTDKFEVKLEGITFKLRDFEPLCTMDFLFPKGKVWPNPPVVGIDVLRHPRDATIGLLLLCFGIGCVILRFHLGEDLPDAIIKFLQDDRIYFVGFGIPEKKDLFPFDSLGFKESKVDVGYLAAKRLNDPKLKKYELADLARRVLGVKAMVGVTEARSLGRHEQIKCAICEVFVSSVIAMTLLNPKNEKKIANAAKKGFFGNLELPSLSVEGWSKIPTRKKKNNDVHVQTSSNETSGDDSGDATDCSTKRPLKGILKCSSSGSTFAQICSSPHNPEGERGSHLKRANSKGYNVSFVEKNSVRVT</sequence>
<protein>
    <submittedName>
        <fullName evidence="1">Uncharacterized protein</fullName>
    </submittedName>
</protein>
<keyword evidence="2" id="KW-1185">Reference proteome</keyword>
<gene>
    <name evidence="1" type="ORF">Vadar_027507</name>
</gene>
<accession>A0ACB7XDR3</accession>